<protein>
    <recommendedName>
        <fullName evidence="5">Septum formation initiator</fullName>
    </recommendedName>
</protein>
<comment type="caution">
    <text evidence="3">The sequence shown here is derived from an EMBL/GenBank/DDBJ whole genome shotgun (WGS) entry which is preliminary data.</text>
</comment>
<keyword evidence="4" id="KW-1185">Reference proteome</keyword>
<dbReference type="STRING" id="249189.RV04_GL002217"/>
<dbReference type="PANTHER" id="PTHR40027">
    <property type="entry name" value="CELL DIVISION PROTEIN DIVIC"/>
    <property type="match status" value="1"/>
</dbReference>
<dbReference type="GO" id="GO:0051301">
    <property type="term" value="P:cell division"/>
    <property type="evidence" value="ECO:0007669"/>
    <property type="project" value="InterPro"/>
</dbReference>
<feature type="transmembrane region" description="Helical" evidence="2">
    <location>
        <begin position="40"/>
        <end position="59"/>
    </location>
</feature>
<organism evidence="3 4">
    <name type="scientific">Enterococcus hermanniensis</name>
    <dbReference type="NCBI Taxonomy" id="249189"/>
    <lineage>
        <taxon>Bacteria</taxon>
        <taxon>Bacillati</taxon>
        <taxon>Bacillota</taxon>
        <taxon>Bacilli</taxon>
        <taxon>Lactobacillales</taxon>
        <taxon>Enterococcaceae</taxon>
        <taxon>Enterococcus</taxon>
    </lineage>
</organism>
<dbReference type="AlphaFoldDB" id="A0A1L8TMG0"/>
<dbReference type="EMBL" id="JXKQ01000006">
    <property type="protein sequence ID" value="OJG45501.1"/>
    <property type="molecule type" value="Genomic_DNA"/>
</dbReference>
<feature type="region of interest" description="Disordered" evidence="1">
    <location>
        <begin position="126"/>
        <end position="146"/>
    </location>
</feature>
<dbReference type="InterPro" id="IPR039076">
    <property type="entry name" value="DivIC"/>
</dbReference>
<dbReference type="Pfam" id="PF04977">
    <property type="entry name" value="DivIC"/>
    <property type="match status" value="1"/>
</dbReference>
<evidence type="ECO:0000256" key="2">
    <source>
        <dbReference type="SAM" id="Phobius"/>
    </source>
</evidence>
<sequence length="146" mass="16587">MGMNENETPKIASLDTPYAKEQYHKFQKQHRQLIFKRRRLAALFAVAAFVAIVMGVQIFNEHRHLSELKDIKVKTIAESAKVDDQVAGLKKDVKLLKDDNYVAKLARSRFYYSKDGELVFALPDATKTPSKDTQSADEVIKSETAE</sequence>
<dbReference type="PANTHER" id="PTHR40027:SF1">
    <property type="entry name" value="CELL DIVISION PROTEIN DIVIC"/>
    <property type="match status" value="1"/>
</dbReference>
<reference evidence="3 4" key="1">
    <citation type="submission" date="2014-12" db="EMBL/GenBank/DDBJ databases">
        <title>Draft genome sequences of 29 type strains of Enterococci.</title>
        <authorList>
            <person name="Zhong Z."/>
            <person name="Sun Z."/>
            <person name="Liu W."/>
            <person name="Zhang W."/>
            <person name="Zhang H."/>
        </authorList>
    </citation>
    <scope>NUCLEOTIDE SEQUENCE [LARGE SCALE GENOMIC DNA]</scope>
    <source>
        <strain evidence="3 4">DSM 17122</strain>
    </source>
</reference>
<dbReference type="Proteomes" id="UP000182077">
    <property type="component" value="Unassembled WGS sequence"/>
</dbReference>
<accession>A0A1L8TMG0</accession>
<evidence type="ECO:0000256" key="1">
    <source>
        <dbReference type="SAM" id="MobiDB-lite"/>
    </source>
</evidence>
<evidence type="ECO:0000313" key="4">
    <source>
        <dbReference type="Proteomes" id="UP000182077"/>
    </source>
</evidence>
<evidence type="ECO:0000313" key="3">
    <source>
        <dbReference type="EMBL" id="OJG45501.1"/>
    </source>
</evidence>
<keyword evidence="2" id="KW-0472">Membrane</keyword>
<name>A0A1L8TMG0_9ENTE</name>
<dbReference type="InterPro" id="IPR007060">
    <property type="entry name" value="FtsL/DivIC"/>
</dbReference>
<evidence type="ECO:0008006" key="5">
    <source>
        <dbReference type="Google" id="ProtNLM"/>
    </source>
</evidence>
<keyword evidence="2" id="KW-0812">Transmembrane</keyword>
<gene>
    <name evidence="3" type="ORF">RV04_GL002217</name>
</gene>
<keyword evidence="2" id="KW-1133">Transmembrane helix</keyword>
<proteinExistence type="predicted"/>